<dbReference type="EMBL" id="JACDUS010000007">
    <property type="protein sequence ID" value="MBA2882213.1"/>
    <property type="molecule type" value="Genomic_DNA"/>
</dbReference>
<comment type="caution">
    <text evidence="1">The sequence shown here is derived from an EMBL/GenBank/DDBJ whole genome shotgun (WGS) entry which is preliminary data.</text>
</comment>
<gene>
    <name evidence="1" type="ORF">HNR65_002554</name>
</gene>
<evidence type="ECO:0000313" key="1">
    <source>
        <dbReference type="EMBL" id="MBA2882213.1"/>
    </source>
</evidence>
<dbReference type="AlphaFoldDB" id="A0A7W0HLE3"/>
<sequence>MKFKLVKAVDKDENGNLVINLASNAADDDWLRAARLARRAKAGDEEAAKELKFLRETPMVRLVEDEKED</sequence>
<organism evidence="1 2">
    <name type="scientific">Desulfosalsimonas propionicica</name>
    <dbReference type="NCBI Taxonomy" id="332175"/>
    <lineage>
        <taxon>Bacteria</taxon>
        <taxon>Pseudomonadati</taxon>
        <taxon>Thermodesulfobacteriota</taxon>
        <taxon>Desulfobacteria</taxon>
        <taxon>Desulfobacterales</taxon>
        <taxon>Desulfosalsimonadaceae</taxon>
        <taxon>Desulfosalsimonas</taxon>
    </lineage>
</organism>
<dbReference type="Proteomes" id="UP000525298">
    <property type="component" value="Unassembled WGS sequence"/>
</dbReference>
<name>A0A7W0HLE3_9BACT</name>
<keyword evidence="2" id="KW-1185">Reference proteome</keyword>
<evidence type="ECO:0000313" key="2">
    <source>
        <dbReference type="Proteomes" id="UP000525298"/>
    </source>
</evidence>
<accession>A0A7W0HLE3</accession>
<proteinExistence type="predicted"/>
<protein>
    <submittedName>
        <fullName evidence="1">Uncharacterized protein</fullName>
    </submittedName>
</protein>
<dbReference type="RefSeq" id="WP_181551858.1">
    <property type="nucleotide sequence ID" value="NZ_JACDUS010000007.1"/>
</dbReference>
<reference evidence="1 2" key="1">
    <citation type="submission" date="2020-07" db="EMBL/GenBank/DDBJ databases">
        <title>Genomic Encyclopedia of Type Strains, Phase IV (KMG-IV): sequencing the most valuable type-strain genomes for metagenomic binning, comparative biology and taxonomic classification.</title>
        <authorList>
            <person name="Goeker M."/>
        </authorList>
    </citation>
    <scope>NUCLEOTIDE SEQUENCE [LARGE SCALE GENOMIC DNA]</scope>
    <source>
        <strain evidence="1 2">DSM 17721</strain>
    </source>
</reference>